<evidence type="ECO:0000313" key="5">
    <source>
        <dbReference type="Proteomes" id="UP001500074"/>
    </source>
</evidence>
<feature type="transmembrane region" description="Helical" evidence="2">
    <location>
        <begin position="154"/>
        <end position="173"/>
    </location>
</feature>
<protein>
    <recommendedName>
        <fullName evidence="3">Glutamate/phenylalanine/leucine/valine/L-tryptophan dehydrogenase C-terminal domain-containing protein</fullName>
    </recommendedName>
</protein>
<dbReference type="Proteomes" id="UP001500074">
    <property type="component" value="Unassembled WGS sequence"/>
</dbReference>
<proteinExistence type="predicted"/>
<feature type="transmembrane region" description="Helical" evidence="2">
    <location>
        <begin position="179"/>
        <end position="198"/>
    </location>
</feature>
<accession>A0ABP9RER7</accession>
<comment type="caution">
    <text evidence="4">The sequence shown here is derived from an EMBL/GenBank/DDBJ whole genome shotgun (WGS) entry which is preliminary data.</text>
</comment>
<dbReference type="SUPFAM" id="SSF103481">
    <property type="entry name" value="Multidrug resistance efflux transporter EmrE"/>
    <property type="match status" value="1"/>
</dbReference>
<feature type="domain" description="Glutamate/phenylalanine/leucine/valine/L-tryptophan dehydrogenase C-terminal" evidence="3">
    <location>
        <begin position="7"/>
        <end position="58"/>
    </location>
</feature>
<evidence type="ECO:0000313" key="4">
    <source>
        <dbReference type="EMBL" id="GAA5175976.1"/>
    </source>
</evidence>
<dbReference type="PANTHER" id="PTHR11606:SF13">
    <property type="entry name" value="GLUTAMATE DEHYDROGENASE 1, MITOCHONDRIAL"/>
    <property type="match status" value="1"/>
</dbReference>
<evidence type="ECO:0000259" key="3">
    <source>
        <dbReference type="Pfam" id="PF00208"/>
    </source>
</evidence>
<gene>
    <name evidence="4" type="ORF">GCM10023342_20490</name>
</gene>
<name>A0ABP9RER7_9GAMM</name>
<reference evidence="5" key="1">
    <citation type="journal article" date="2019" name="Int. J. Syst. Evol. Microbiol.">
        <title>The Global Catalogue of Microorganisms (GCM) 10K type strain sequencing project: providing services to taxonomists for standard genome sequencing and annotation.</title>
        <authorList>
            <consortium name="The Broad Institute Genomics Platform"/>
            <consortium name="The Broad Institute Genome Sequencing Center for Infectious Disease"/>
            <person name="Wu L."/>
            <person name="Ma J."/>
        </authorList>
    </citation>
    <scope>NUCLEOTIDE SEQUENCE [LARGE SCALE GENOMIC DNA]</scope>
    <source>
        <strain evidence="5">JCM 18472</strain>
    </source>
</reference>
<keyword evidence="2" id="KW-0812">Transmembrane</keyword>
<organism evidence="4 5">
    <name type="scientific">Modicisalibacter zincidurans</name>
    <dbReference type="NCBI Taxonomy" id="1178777"/>
    <lineage>
        <taxon>Bacteria</taxon>
        <taxon>Pseudomonadati</taxon>
        <taxon>Pseudomonadota</taxon>
        <taxon>Gammaproteobacteria</taxon>
        <taxon>Oceanospirillales</taxon>
        <taxon>Halomonadaceae</taxon>
        <taxon>Modicisalibacter</taxon>
    </lineage>
</organism>
<keyword evidence="2" id="KW-0472">Membrane</keyword>
<evidence type="ECO:0000256" key="1">
    <source>
        <dbReference type="ARBA" id="ARBA00023002"/>
    </source>
</evidence>
<feature type="transmembrane region" description="Helical" evidence="2">
    <location>
        <begin position="124"/>
        <end position="142"/>
    </location>
</feature>
<dbReference type="InterPro" id="IPR036291">
    <property type="entry name" value="NAD(P)-bd_dom_sf"/>
</dbReference>
<feature type="transmembrane region" description="Helical" evidence="2">
    <location>
        <begin position="62"/>
        <end position="81"/>
    </location>
</feature>
<keyword evidence="1" id="KW-0560">Oxidoreductase</keyword>
<dbReference type="InterPro" id="IPR006096">
    <property type="entry name" value="Glu/Leu/Phe/Val/Trp_DH_C"/>
</dbReference>
<dbReference type="SUPFAM" id="SSF51735">
    <property type="entry name" value="NAD(P)-binding Rossmann-fold domains"/>
    <property type="match status" value="1"/>
</dbReference>
<keyword evidence="2" id="KW-1133">Transmembrane helix</keyword>
<keyword evidence="5" id="KW-1185">Reference proteome</keyword>
<dbReference type="Pfam" id="PF00208">
    <property type="entry name" value="ELFV_dehydrog"/>
    <property type="match status" value="1"/>
</dbReference>
<dbReference type="EMBL" id="BAABKI010000020">
    <property type="protein sequence ID" value="GAA5175976.1"/>
    <property type="molecule type" value="Genomic_DNA"/>
</dbReference>
<evidence type="ECO:0000256" key="2">
    <source>
        <dbReference type="SAM" id="Phobius"/>
    </source>
</evidence>
<sequence>MCWCSLAALENQIDDANVGQVRAKSILEIANGPITANADATLEERGVTVLPDVLANAGPGSWLGNAFAVMAALAMASNFTLCRTRPGVDMTPMLVLSGLLVAAAAWLAGLAAGDAVVVPTAAQAGYLALLCLVLLPLGFTLIQRGPLYLTAADVSLLMLLETVTGTLWVWWLLGETPAPLAFVGGALVVGTLMTKGLLDRRRERAASGPARGEAAGDSC</sequence>
<dbReference type="RefSeq" id="WP_051907340.1">
    <property type="nucleotide sequence ID" value="NZ_BAABKI010000020.1"/>
</dbReference>
<dbReference type="Gene3D" id="3.40.50.720">
    <property type="entry name" value="NAD(P)-binding Rossmann-like Domain"/>
    <property type="match status" value="1"/>
</dbReference>
<feature type="transmembrane region" description="Helical" evidence="2">
    <location>
        <begin position="93"/>
        <end position="112"/>
    </location>
</feature>
<dbReference type="PANTHER" id="PTHR11606">
    <property type="entry name" value="GLUTAMATE DEHYDROGENASE"/>
    <property type="match status" value="1"/>
</dbReference>
<dbReference type="InterPro" id="IPR037185">
    <property type="entry name" value="EmrE-like"/>
</dbReference>